<name>A0A392W7L9_9FABA</name>
<feature type="compositionally biased region" description="Basic and acidic residues" evidence="1">
    <location>
        <begin position="21"/>
        <end position="45"/>
    </location>
</feature>
<protein>
    <submittedName>
        <fullName evidence="2">Uncharacterized protein</fullName>
    </submittedName>
</protein>
<feature type="non-terminal residue" evidence="2">
    <location>
        <position position="68"/>
    </location>
</feature>
<evidence type="ECO:0000313" key="2">
    <source>
        <dbReference type="EMBL" id="MCI95131.1"/>
    </source>
</evidence>
<feature type="region of interest" description="Disordered" evidence="1">
    <location>
        <begin position="1"/>
        <end position="68"/>
    </location>
</feature>
<reference evidence="2 3" key="1">
    <citation type="journal article" date="2018" name="Front. Plant Sci.">
        <title>Red Clover (Trifolium pratense) and Zigzag Clover (T. medium) - A Picture of Genomic Similarities and Differences.</title>
        <authorList>
            <person name="Dluhosova J."/>
            <person name="Istvanek J."/>
            <person name="Nedelnik J."/>
            <person name="Repkova J."/>
        </authorList>
    </citation>
    <scope>NUCLEOTIDE SEQUENCE [LARGE SCALE GENOMIC DNA]</scope>
    <source>
        <strain evidence="3">cv. 10/8</strain>
        <tissue evidence="2">Leaf</tissue>
    </source>
</reference>
<dbReference type="Proteomes" id="UP000265520">
    <property type="component" value="Unassembled WGS sequence"/>
</dbReference>
<evidence type="ECO:0000313" key="3">
    <source>
        <dbReference type="Proteomes" id="UP000265520"/>
    </source>
</evidence>
<sequence length="68" mass="7374">AECEGFDAGGGGRPEEEEEGTRDRHWYRHVQDDQQKPPPWRDDKVPAGPSGSAGRGGQVFAHCRGKAG</sequence>
<evidence type="ECO:0000256" key="1">
    <source>
        <dbReference type="SAM" id="MobiDB-lite"/>
    </source>
</evidence>
<proteinExistence type="predicted"/>
<dbReference type="EMBL" id="LXQA011376802">
    <property type="protein sequence ID" value="MCI95131.1"/>
    <property type="molecule type" value="Genomic_DNA"/>
</dbReference>
<comment type="caution">
    <text evidence="2">The sequence shown here is derived from an EMBL/GenBank/DDBJ whole genome shotgun (WGS) entry which is preliminary data.</text>
</comment>
<feature type="non-terminal residue" evidence="2">
    <location>
        <position position="1"/>
    </location>
</feature>
<accession>A0A392W7L9</accession>
<keyword evidence="3" id="KW-1185">Reference proteome</keyword>
<organism evidence="2 3">
    <name type="scientific">Trifolium medium</name>
    <dbReference type="NCBI Taxonomy" id="97028"/>
    <lineage>
        <taxon>Eukaryota</taxon>
        <taxon>Viridiplantae</taxon>
        <taxon>Streptophyta</taxon>
        <taxon>Embryophyta</taxon>
        <taxon>Tracheophyta</taxon>
        <taxon>Spermatophyta</taxon>
        <taxon>Magnoliopsida</taxon>
        <taxon>eudicotyledons</taxon>
        <taxon>Gunneridae</taxon>
        <taxon>Pentapetalae</taxon>
        <taxon>rosids</taxon>
        <taxon>fabids</taxon>
        <taxon>Fabales</taxon>
        <taxon>Fabaceae</taxon>
        <taxon>Papilionoideae</taxon>
        <taxon>50 kb inversion clade</taxon>
        <taxon>NPAAA clade</taxon>
        <taxon>Hologalegina</taxon>
        <taxon>IRL clade</taxon>
        <taxon>Trifolieae</taxon>
        <taxon>Trifolium</taxon>
    </lineage>
</organism>
<dbReference type="AlphaFoldDB" id="A0A392W7L9"/>